<dbReference type="Pfam" id="PF07361">
    <property type="entry name" value="Cytochrom_B562"/>
    <property type="match status" value="1"/>
</dbReference>
<name>K7A8V3_9ALTE</name>
<reference evidence="5" key="1">
    <citation type="journal article" date="2014" name="Environ. Microbiol.">
        <title>Comparative genomics of the marine bacterial genus Glaciecola reveals the high degree of genomic diversity and genomic characteristic for cold adaptation.</title>
        <authorList>
            <person name="Qin Q.L."/>
            <person name="Xie B.B."/>
            <person name="Yu Y."/>
            <person name="Shu Y.L."/>
            <person name="Rong J.C."/>
            <person name="Zhang Y.J."/>
            <person name="Zhao D.L."/>
            <person name="Chen X.L."/>
            <person name="Zhang X.Y."/>
            <person name="Chen B."/>
            <person name="Zhou B.C."/>
            <person name="Zhang Y.Z."/>
        </authorList>
    </citation>
    <scope>NUCLEOTIDE SEQUENCE [LARGE SCALE GENOMIC DNA]</scope>
    <source>
        <strain evidence="5">LMG 21857</strain>
    </source>
</reference>
<dbReference type="AlphaFoldDB" id="K7A8V3"/>
<dbReference type="Gene3D" id="1.20.120.10">
    <property type="entry name" value="Cytochrome c/b562"/>
    <property type="match status" value="1"/>
</dbReference>
<evidence type="ECO:0008006" key="6">
    <source>
        <dbReference type="Google" id="ProtNLM"/>
    </source>
</evidence>
<sequence>MTLLKSLSLAVAMICGLLPLGNQAYADEPVVKVVASTDVEATMKSMSYTYRQAMLTSEANVMLNLIDKLQQLVASVQLVQFDQKRQSVLQQGLTEVQSQLALVHASLVARDINTAKEQLKKVAALRKQYHKERSPSIWQLLFGD</sequence>
<comment type="caution">
    <text evidence="4">The sequence shown here is derived from an EMBL/GenBank/DDBJ whole genome shotgun (WGS) entry which is preliminary data.</text>
</comment>
<dbReference type="GO" id="GO:0020037">
    <property type="term" value="F:heme binding"/>
    <property type="evidence" value="ECO:0007669"/>
    <property type="project" value="InterPro"/>
</dbReference>
<accession>K7A8V3</accession>
<dbReference type="OrthoDB" id="6119894at2"/>
<keyword evidence="5" id="KW-1185">Reference proteome</keyword>
<gene>
    <name evidence="4" type="ORF">GPLA_0924</name>
</gene>
<dbReference type="GO" id="GO:0009055">
    <property type="term" value="F:electron transfer activity"/>
    <property type="evidence" value="ECO:0007669"/>
    <property type="project" value="InterPro"/>
</dbReference>
<evidence type="ECO:0000313" key="4">
    <source>
        <dbReference type="EMBL" id="GAC31840.1"/>
    </source>
</evidence>
<dbReference type="InterPro" id="IPR010980">
    <property type="entry name" value="Cyt_c/b562"/>
</dbReference>
<dbReference type="GO" id="GO:0042597">
    <property type="term" value="C:periplasmic space"/>
    <property type="evidence" value="ECO:0007669"/>
    <property type="project" value="InterPro"/>
</dbReference>
<evidence type="ECO:0000313" key="5">
    <source>
        <dbReference type="Proteomes" id="UP000006322"/>
    </source>
</evidence>
<protein>
    <recommendedName>
        <fullName evidence="6">Soluble cytochrome b562</fullName>
    </recommendedName>
</protein>
<organism evidence="4 5">
    <name type="scientific">Paraglaciecola polaris LMG 21857</name>
    <dbReference type="NCBI Taxonomy" id="1129793"/>
    <lineage>
        <taxon>Bacteria</taxon>
        <taxon>Pseudomonadati</taxon>
        <taxon>Pseudomonadota</taxon>
        <taxon>Gammaproteobacteria</taxon>
        <taxon>Alteromonadales</taxon>
        <taxon>Alteromonadaceae</taxon>
        <taxon>Paraglaciecola</taxon>
    </lineage>
</organism>
<dbReference type="EMBL" id="BAER01000023">
    <property type="protein sequence ID" value="GAC31840.1"/>
    <property type="molecule type" value="Genomic_DNA"/>
</dbReference>
<evidence type="ECO:0000256" key="3">
    <source>
        <dbReference type="SAM" id="SignalP"/>
    </source>
</evidence>
<dbReference type="Proteomes" id="UP000006322">
    <property type="component" value="Unassembled WGS sequence"/>
</dbReference>
<dbReference type="RefSeq" id="WP_007103644.1">
    <property type="nucleotide sequence ID" value="NZ_BAER01000023.1"/>
</dbReference>
<proteinExistence type="inferred from homology"/>
<dbReference type="GO" id="GO:0022900">
    <property type="term" value="P:electron transport chain"/>
    <property type="evidence" value="ECO:0007669"/>
    <property type="project" value="InterPro"/>
</dbReference>
<evidence type="ECO:0000256" key="1">
    <source>
        <dbReference type="ARBA" id="ARBA00005523"/>
    </source>
</evidence>
<feature type="signal peptide" evidence="3">
    <location>
        <begin position="1"/>
        <end position="26"/>
    </location>
</feature>
<keyword evidence="2 3" id="KW-0732">Signal</keyword>
<dbReference type="GO" id="GO:0005506">
    <property type="term" value="F:iron ion binding"/>
    <property type="evidence" value="ECO:0007669"/>
    <property type="project" value="InterPro"/>
</dbReference>
<feature type="chain" id="PRO_5003898971" description="Soluble cytochrome b562" evidence="3">
    <location>
        <begin position="27"/>
        <end position="144"/>
    </location>
</feature>
<evidence type="ECO:0000256" key="2">
    <source>
        <dbReference type="ARBA" id="ARBA00022729"/>
    </source>
</evidence>
<dbReference type="InterPro" id="IPR009155">
    <property type="entry name" value="Cyt_b562"/>
</dbReference>
<comment type="similarity">
    <text evidence="1">Belongs to the cytochrome b562 family.</text>
</comment>
<dbReference type="SUPFAM" id="SSF47175">
    <property type="entry name" value="Cytochromes"/>
    <property type="match status" value="1"/>
</dbReference>